<protein>
    <submittedName>
        <fullName evidence="2">Uncharacterized protein</fullName>
    </submittedName>
</protein>
<proteinExistence type="predicted"/>
<keyword evidence="3" id="KW-1185">Reference proteome</keyword>
<sequence>MTHSVSAAPAPAAPKLAFGIGPDGTYTLSGQIAAFVLGVLTMLLFLPLMVTAALLYTKAETVFPHDADRARRLVNWSWISITAPVVLAVLAVPVVVLVG</sequence>
<dbReference type="AlphaFoldDB" id="A0A543IBK7"/>
<dbReference type="OrthoDB" id="3481273at2"/>
<evidence type="ECO:0000313" key="2">
    <source>
        <dbReference type="EMBL" id="TQM67969.1"/>
    </source>
</evidence>
<name>A0A543IBK7_9ACTN</name>
<dbReference type="Proteomes" id="UP000316706">
    <property type="component" value="Unassembled WGS sequence"/>
</dbReference>
<dbReference type="RefSeq" id="WP_141967134.1">
    <property type="nucleotide sequence ID" value="NZ_VFPO01000001.1"/>
</dbReference>
<accession>A0A543IBK7</accession>
<feature type="transmembrane region" description="Helical" evidence="1">
    <location>
        <begin position="76"/>
        <end position="98"/>
    </location>
</feature>
<feature type="transmembrane region" description="Helical" evidence="1">
    <location>
        <begin position="32"/>
        <end position="56"/>
    </location>
</feature>
<evidence type="ECO:0000256" key="1">
    <source>
        <dbReference type="SAM" id="Phobius"/>
    </source>
</evidence>
<organism evidence="2 3">
    <name type="scientific">Actinomadura hallensis</name>
    <dbReference type="NCBI Taxonomy" id="337895"/>
    <lineage>
        <taxon>Bacteria</taxon>
        <taxon>Bacillati</taxon>
        <taxon>Actinomycetota</taxon>
        <taxon>Actinomycetes</taxon>
        <taxon>Streptosporangiales</taxon>
        <taxon>Thermomonosporaceae</taxon>
        <taxon>Actinomadura</taxon>
    </lineage>
</organism>
<keyword evidence="1" id="KW-0472">Membrane</keyword>
<evidence type="ECO:0000313" key="3">
    <source>
        <dbReference type="Proteomes" id="UP000316706"/>
    </source>
</evidence>
<keyword evidence="1" id="KW-1133">Transmembrane helix</keyword>
<comment type="caution">
    <text evidence="2">The sequence shown here is derived from an EMBL/GenBank/DDBJ whole genome shotgun (WGS) entry which is preliminary data.</text>
</comment>
<dbReference type="EMBL" id="VFPO01000001">
    <property type="protein sequence ID" value="TQM67969.1"/>
    <property type="molecule type" value="Genomic_DNA"/>
</dbReference>
<reference evidence="2 3" key="1">
    <citation type="submission" date="2019-06" db="EMBL/GenBank/DDBJ databases">
        <title>Sequencing the genomes of 1000 actinobacteria strains.</title>
        <authorList>
            <person name="Klenk H.-P."/>
        </authorList>
    </citation>
    <scope>NUCLEOTIDE SEQUENCE [LARGE SCALE GENOMIC DNA]</scope>
    <source>
        <strain evidence="2 3">DSM 45043</strain>
    </source>
</reference>
<gene>
    <name evidence="2" type="ORF">FHX41_1594</name>
</gene>
<keyword evidence="1" id="KW-0812">Transmembrane</keyword>